<reference evidence="1 2" key="1">
    <citation type="submission" date="2019-03" db="EMBL/GenBank/DDBJ databases">
        <title>Genomic Encyclopedia of Type Strains, Phase IV (KMG-IV): sequencing the most valuable type-strain genomes for metagenomic binning, comparative biology and taxonomic classification.</title>
        <authorList>
            <person name="Goeker M."/>
        </authorList>
    </citation>
    <scope>NUCLEOTIDE SEQUENCE [LARGE SCALE GENOMIC DNA]</scope>
    <source>
        <strain evidence="1 2">DSM 25894</strain>
    </source>
</reference>
<gene>
    <name evidence="1" type="ORF">EDD68_12810</name>
</gene>
<dbReference type="Proteomes" id="UP000294650">
    <property type="component" value="Unassembled WGS sequence"/>
</dbReference>
<dbReference type="AlphaFoldDB" id="A0A4R3MRD6"/>
<name>A0A4R3MRD6_9BACI</name>
<protein>
    <submittedName>
        <fullName evidence="1">Uncharacterized protein</fullName>
    </submittedName>
</protein>
<evidence type="ECO:0000313" key="1">
    <source>
        <dbReference type="EMBL" id="TCT17562.1"/>
    </source>
</evidence>
<accession>A0A4R3MRD6</accession>
<evidence type="ECO:0000313" key="2">
    <source>
        <dbReference type="Proteomes" id="UP000294650"/>
    </source>
</evidence>
<organism evidence="1 2">
    <name type="scientific">Melghiribacillus thermohalophilus</name>
    <dbReference type="NCBI Taxonomy" id="1324956"/>
    <lineage>
        <taxon>Bacteria</taxon>
        <taxon>Bacillati</taxon>
        <taxon>Bacillota</taxon>
        <taxon>Bacilli</taxon>
        <taxon>Bacillales</taxon>
        <taxon>Bacillaceae</taxon>
        <taxon>Melghiribacillus</taxon>
    </lineage>
</organism>
<sequence length="45" mass="5272">MKVFQIKSKPQNIDRVNQFIHDKNICIGWPRTGDLTISSSEKIRE</sequence>
<comment type="caution">
    <text evidence="1">The sequence shown here is derived from an EMBL/GenBank/DDBJ whole genome shotgun (WGS) entry which is preliminary data.</text>
</comment>
<proteinExistence type="predicted"/>
<keyword evidence="2" id="KW-1185">Reference proteome</keyword>
<dbReference type="EMBL" id="SMAN01000028">
    <property type="protein sequence ID" value="TCT17562.1"/>
    <property type="molecule type" value="Genomic_DNA"/>
</dbReference>